<dbReference type="GO" id="GO:0005737">
    <property type="term" value="C:cytoplasm"/>
    <property type="evidence" value="ECO:0007669"/>
    <property type="project" value="TreeGrafter"/>
</dbReference>
<dbReference type="VEuPathDB" id="VectorBase:ASTE004890"/>
<dbReference type="OrthoDB" id="21625at2759"/>
<dbReference type="CTD" id="37780"/>
<accession>A0A182YD32</accession>
<dbReference type="InterPro" id="IPR039333">
    <property type="entry name" value="PYM1"/>
</dbReference>
<dbReference type="GO" id="GO:1903259">
    <property type="term" value="P:exon-exon junction complex disassembly"/>
    <property type="evidence" value="ECO:0007669"/>
    <property type="project" value="InterPro"/>
</dbReference>
<dbReference type="SUPFAM" id="SSF101931">
    <property type="entry name" value="Pym (Within the bgcn gene intron protein, WIBG), N-terminal domain"/>
    <property type="match status" value="1"/>
</dbReference>
<feature type="region of interest" description="Disordered" evidence="3">
    <location>
        <begin position="1"/>
        <end position="174"/>
    </location>
</feature>
<feature type="region of interest" description="Disordered" evidence="3">
    <location>
        <begin position="186"/>
        <end position="211"/>
    </location>
</feature>
<feature type="compositionally biased region" description="Basic and acidic residues" evidence="3">
    <location>
        <begin position="65"/>
        <end position="90"/>
    </location>
</feature>
<organism evidence="5 6">
    <name type="scientific">Anopheles stephensi</name>
    <name type="common">Indo-Pakistan malaria mosquito</name>
    <dbReference type="NCBI Taxonomy" id="30069"/>
    <lineage>
        <taxon>Eukaryota</taxon>
        <taxon>Metazoa</taxon>
        <taxon>Ecdysozoa</taxon>
        <taxon>Arthropoda</taxon>
        <taxon>Hexapoda</taxon>
        <taxon>Insecta</taxon>
        <taxon>Pterygota</taxon>
        <taxon>Neoptera</taxon>
        <taxon>Endopterygota</taxon>
        <taxon>Diptera</taxon>
        <taxon>Nematocera</taxon>
        <taxon>Culicoidea</taxon>
        <taxon>Culicidae</taxon>
        <taxon>Anophelinae</taxon>
        <taxon>Anopheles</taxon>
    </lineage>
</organism>
<dbReference type="Pfam" id="PF09282">
    <property type="entry name" value="Mago-bind"/>
    <property type="match status" value="1"/>
</dbReference>
<dbReference type="OMA" id="DSEMPTS"/>
<reference evidence="5" key="2">
    <citation type="submission" date="2020-05" db="UniProtKB">
        <authorList>
            <consortium name="EnsemblMetazoa"/>
        </authorList>
    </citation>
    <scope>IDENTIFICATION</scope>
    <source>
        <strain evidence="5">Indian</strain>
    </source>
</reference>
<feature type="domain" description="WIBG Mago-binding" evidence="4">
    <location>
        <begin position="9"/>
        <end position="35"/>
    </location>
</feature>
<dbReference type="InterPro" id="IPR015362">
    <property type="entry name" value="WIBG_mago-bd"/>
</dbReference>
<reference evidence="6" key="1">
    <citation type="journal article" date="2014" name="Genome Biol.">
        <title>Genome analysis of a major urban malaria vector mosquito, Anopheles stephensi.</title>
        <authorList>
            <person name="Jiang X."/>
            <person name="Peery A."/>
            <person name="Hall A.B."/>
            <person name="Sharma A."/>
            <person name="Chen X.G."/>
            <person name="Waterhouse R.M."/>
            <person name="Komissarov A."/>
            <person name="Riehle M.M."/>
            <person name="Shouche Y."/>
            <person name="Sharakhova M.V."/>
            <person name="Lawson D."/>
            <person name="Pakpour N."/>
            <person name="Arensburger P."/>
            <person name="Davidson V.L."/>
            <person name="Eiglmeier K."/>
            <person name="Emrich S."/>
            <person name="George P."/>
            <person name="Kennedy R.C."/>
            <person name="Mane S.P."/>
            <person name="Maslen G."/>
            <person name="Oringanje C."/>
            <person name="Qi Y."/>
            <person name="Settlage R."/>
            <person name="Tojo M."/>
            <person name="Tubio J.M."/>
            <person name="Unger M.F."/>
            <person name="Wang B."/>
            <person name="Vernick K.D."/>
            <person name="Ribeiro J.M."/>
            <person name="James A.A."/>
            <person name="Michel K."/>
            <person name="Riehle M.A."/>
            <person name="Luckhart S."/>
            <person name="Sharakhov I.V."/>
            <person name="Tu Z."/>
        </authorList>
    </citation>
    <scope>NUCLEOTIDE SEQUENCE [LARGE SCALE GENOMIC DNA]</scope>
    <source>
        <strain evidence="6">Indian</strain>
    </source>
</reference>
<dbReference type="GeneID" id="118513104"/>
<name>A0A182YD32_ANOST</name>
<sequence length="275" mass="30231">MTTYSTDSQGKFIPATQRPDGTWRKPRRVRDGYVPQEEVPLYESKGKQFAQKPALPPGLSPEVVQKAKEKRERDRLRQLREEQQRKEQQQNKKLPPGVLPVDGAGGAGGNSDKQRLPPGTGKNVNAALRSKKTPELPDILLEQQRPAVKTKPAHQQQQPSKSSQQKPAAACTSDATVEELASALASGAQLKQQTPATTAAAAGTSLDGADGQQLEVAKKLRKLRKKIREIEAIETKLRATDGPKLDKDQLEKVKRKPDILQEIEELEVQYSAGAM</sequence>
<dbReference type="VEuPathDB" id="VectorBase:ASTEI06368"/>
<dbReference type="RefSeq" id="XP_035914398.1">
    <property type="nucleotide sequence ID" value="XM_036058505.1"/>
</dbReference>
<dbReference type="GO" id="GO:0035145">
    <property type="term" value="C:exon-exon junction complex"/>
    <property type="evidence" value="ECO:0007669"/>
    <property type="project" value="TreeGrafter"/>
</dbReference>
<evidence type="ECO:0000256" key="3">
    <source>
        <dbReference type="SAM" id="MobiDB-lite"/>
    </source>
</evidence>
<dbReference type="EnsemblMetazoa" id="ASTEI06368-RA">
    <property type="protein sequence ID" value="ASTEI06368-PA"/>
    <property type="gene ID" value="ASTEI06368"/>
</dbReference>
<feature type="compositionally biased region" description="Low complexity" evidence="3">
    <location>
        <begin position="153"/>
        <end position="170"/>
    </location>
</feature>
<evidence type="ECO:0000256" key="2">
    <source>
        <dbReference type="ARBA" id="ARBA00018898"/>
    </source>
</evidence>
<proteinExistence type="inferred from homology"/>
<evidence type="ECO:0000313" key="6">
    <source>
        <dbReference type="Proteomes" id="UP000076408"/>
    </source>
</evidence>
<dbReference type="GO" id="GO:0003723">
    <property type="term" value="F:RNA binding"/>
    <property type="evidence" value="ECO:0007669"/>
    <property type="project" value="TreeGrafter"/>
</dbReference>
<comment type="similarity">
    <text evidence="1">Belongs to the pym family.</text>
</comment>
<evidence type="ECO:0000313" key="5">
    <source>
        <dbReference type="EnsemblMetazoa" id="ASTEI06368-PA"/>
    </source>
</evidence>
<dbReference type="PANTHER" id="PTHR22959:SF0">
    <property type="entry name" value="PARTNER OF Y14 AND MAGO"/>
    <property type="match status" value="1"/>
</dbReference>
<dbReference type="STRING" id="30069.A0A182YD32"/>
<dbReference type="PANTHER" id="PTHR22959">
    <property type="entry name" value="PYM PROTEIN"/>
    <property type="match status" value="1"/>
</dbReference>
<feature type="compositionally biased region" description="Low complexity" evidence="3">
    <location>
        <begin position="188"/>
        <end position="202"/>
    </location>
</feature>
<evidence type="ECO:0000259" key="4">
    <source>
        <dbReference type="SMART" id="SM01273"/>
    </source>
</evidence>
<keyword evidence="6" id="KW-1185">Reference proteome</keyword>
<evidence type="ECO:0000256" key="1">
    <source>
        <dbReference type="ARBA" id="ARBA00009394"/>
    </source>
</evidence>
<dbReference type="AlphaFoldDB" id="A0A182YD32"/>
<dbReference type="VEuPathDB" id="VectorBase:ASTEI20_040496"/>
<dbReference type="SMART" id="SM01273">
    <property type="entry name" value="Mago-bind"/>
    <property type="match status" value="1"/>
</dbReference>
<protein>
    <recommendedName>
        <fullName evidence="2">Partner of Y14 and mago</fullName>
    </recommendedName>
</protein>
<dbReference type="KEGG" id="aste:118513104"/>
<dbReference type="Proteomes" id="UP000076408">
    <property type="component" value="Unassembled WGS sequence"/>
</dbReference>
<dbReference type="InterPro" id="IPR036348">
    <property type="entry name" value="WIBG_N_sf"/>
</dbReference>